<dbReference type="Pfam" id="PF13927">
    <property type="entry name" value="Ig_3"/>
    <property type="match status" value="1"/>
</dbReference>
<dbReference type="SMART" id="SM00409">
    <property type="entry name" value="IG"/>
    <property type="match status" value="5"/>
</dbReference>
<dbReference type="CDD" id="cd00146">
    <property type="entry name" value="PKD"/>
    <property type="match status" value="1"/>
</dbReference>
<keyword evidence="1 7" id="KW-0349">Heme</keyword>
<evidence type="ECO:0000256" key="3">
    <source>
        <dbReference type="ARBA" id="ARBA00022729"/>
    </source>
</evidence>
<dbReference type="PROSITE" id="PS51820">
    <property type="entry name" value="PA14"/>
    <property type="match status" value="1"/>
</dbReference>
<evidence type="ECO:0000259" key="11">
    <source>
        <dbReference type="PROSITE" id="PS51175"/>
    </source>
</evidence>
<dbReference type="SUPFAM" id="SSF48726">
    <property type="entry name" value="Immunoglobulin"/>
    <property type="match status" value="5"/>
</dbReference>
<evidence type="ECO:0000313" key="14">
    <source>
        <dbReference type="Proteomes" id="UP000663929"/>
    </source>
</evidence>
<dbReference type="SUPFAM" id="SSF49265">
    <property type="entry name" value="Fibronectin type III"/>
    <property type="match status" value="1"/>
</dbReference>
<dbReference type="InterPro" id="IPR037524">
    <property type="entry name" value="PA14/GLEYA"/>
</dbReference>
<feature type="domain" description="Fibronectin type-III" evidence="9">
    <location>
        <begin position="2010"/>
        <end position="2104"/>
    </location>
</feature>
<feature type="domain" description="CBM6" evidence="11">
    <location>
        <begin position="1860"/>
        <end position="1999"/>
    </location>
</feature>
<evidence type="ECO:0000256" key="7">
    <source>
        <dbReference type="PROSITE-ProRule" id="PRU00433"/>
    </source>
</evidence>
<dbReference type="EMBL" id="CP071793">
    <property type="protein sequence ID" value="QTD52707.1"/>
    <property type="molecule type" value="Genomic_DNA"/>
</dbReference>
<feature type="domain" description="Ig-like" evidence="8">
    <location>
        <begin position="2199"/>
        <end position="2279"/>
    </location>
</feature>
<dbReference type="InterPro" id="IPR015943">
    <property type="entry name" value="WD40/YVTN_repeat-like_dom_sf"/>
</dbReference>
<dbReference type="InterPro" id="IPR008979">
    <property type="entry name" value="Galactose-bd-like_sf"/>
</dbReference>
<dbReference type="Pfam" id="PF13205">
    <property type="entry name" value="Big_5"/>
    <property type="match status" value="1"/>
</dbReference>
<dbReference type="SUPFAM" id="SSF50974">
    <property type="entry name" value="Nitrous oxide reductase, N-terminal domain"/>
    <property type="match status" value="1"/>
</dbReference>
<dbReference type="SMART" id="SM00089">
    <property type="entry name" value="PKD"/>
    <property type="match status" value="1"/>
</dbReference>
<dbReference type="Proteomes" id="UP000663929">
    <property type="component" value="Chromosome"/>
</dbReference>
<dbReference type="Gene3D" id="2.60.40.10">
    <property type="entry name" value="Immunoglobulins"/>
    <property type="match status" value="8"/>
</dbReference>
<evidence type="ECO:0000259" key="10">
    <source>
        <dbReference type="PROSITE" id="PS51007"/>
    </source>
</evidence>
<feature type="domain" description="Fibronectin type-III" evidence="9">
    <location>
        <begin position="1534"/>
        <end position="1627"/>
    </location>
</feature>
<dbReference type="InterPro" id="IPR013320">
    <property type="entry name" value="ConA-like_dom_sf"/>
</dbReference>
<feature type="domain" description="Ig-like" evidence="8">
    <location>
        <begin position="2382"/>
        <end position="2448"/>
    </location>
</feature>
<dbReference type="Gene3D" id="2.130.10.10">
    <property type="entry name" value="YVTN repeat-like/Quinoprotein amine dehydrogenase"/>
    <property type="match status" value="1"/>
</dbReference>
<dbReference type="SUPFAM" id="SSF49899">
    <property type="entry name" value="Concanavalin A-like lectins/glucanases"/>
    <property type="match status" value="1"/>
</dbReference>
<keyword evidence="6" id="KW-1015">Disulfide bond</keyword>
<name>A0A8A4TTK4_SULCO</name>
<feature type="domain" description="Ig-like" evidence="8">
    <location>
        <begin position="2453"/>
        <end position="2532"/>
    </location>
</feature>
<dbReference type="InterPro" id="IPR036116">
    <property type="entry name" value="FN3_sf"/>
</dbReference>
<dbReference type="RefSeq" id="WP_237382810.1">
    <property type="nucleotide sequence ID" value="NZ_CP071793.1"/>
</dbReference>
<dbReference type="GO" id="GO:0030246">
    <property type="term" value="F:carbohydrate binding"/>
    <property type="evidence" value="ECO:0007669"/>
    <property type="project" value="InterPro"/>
</dbReference>
<dbReference type="GO" id="GO:0016020">
    <property type="term" value="C:membrane"/>
    <property type="evidence" value="ECO:0007669"/>
    <property type="project" value="UniProtKB-SubCell"/>
</dbReference>
<evidence type="ECO:0000259" key="8">
    <source>
        <dbReference type="PROSITE" id="PS50835"/>
    </source>
</evidence>
<keyword evidence="14" id="KW-1185">Reference proteome</keyword>
<dbReference type="CDD" id="cd00063">
    <property type="entry name" value="FN3"/>
    <property type="match status" value="2"/>
</dbReference>
<dbReference type="SUPFAM" id="SSF56988">
    <property type="entry name" value="Anthrax protective antigen"/>
    <property type="match status" value="1"/>
</dbReference>
<evidence type="ECO:0000256" key="1">
    <source>
        <dbReference type="ARBA" id="ARBA00022617"/>
    </source>
</evidence>
<dbReference type="InterPro" id="IPR035986">
    <property type="entry name" value="PKD_dom_sf"/>
</dbReference>
<dbReference type="PROSITE" id="PS51175">
    <property type="entry name" value="CBM6"/>
    <property type="match status" value="1"/>
</dbReference>
<dbReference type="InterPro" id="IPR000601">
    <property type="entry name" value="PKD_dom"/>
</dbReference>
<dbReference type="GO" id="GO:0098609">
    <property type="term" value="P:cell-cell adhesion"/>
    <property type="evidence" value="ECO:0007669"/>
    <property type="project" value="TreeGrafter"/>
</dbReference>
<dbReference type="InterPro" id="IPR003598">
    <property type="entry name" value="Ig_sub2"/>
</dbReference>
<evidence type="ECO:0000313" key="13">
    <source>
        <dbReference type="EMBL" id="QTD52707.1"/>
    </source>
</evidence>
<dbReference type="Gene3D" id="1.10.760.10">
    <property type="entry name" value="Cytochrome c-like domain"/>
    <property type="match status" value="2"/>
</dbReference>
<dbReference type="PANTHER" id="PTHR44170:SF6">
    <property type="entry name" value="CONTACTIN"/>
    <property type="match status" value="1"/>
</dbReference>
<reference evidence="13" key="1">
    <citation type="submission" date="2021-03" db="EMBL/GenBank/DDBJ databases">
        <title>Acanthopleuribacteraceae sp. M133.</title>
        <authorList>
            <person name="Wang G."/>
        </authorList>
    </citation>
    <scope>NUCLEOTIDE SEQUENCE</scope>
    <source>
        <strain evidence="13">M133</strain>
    </source>
</reference>
<evidence type="ECO:0000256" key="5">
    <source>
        <dbReference type="ARBA" id="ARBA00023004"/>
    </source>
</evidence>
<accession>A0A8A4TTK4</accession>
<dbReference type="SUPFAM" id="SSF46626">
    <property type="entry name" value="Cytochrome c"/>
    <property type="match status" value="2"/>
</dbReference>
<protein>
    <submittedName>
        <fullName evidence="13">Immunoglobulin domain-containing protein</fullName>
    </submittedName>
</protein>
<dbReference type="GO" id="GO:0020037">
    <property type="term" value="F:heme binding"/>
    <property type="evidence" value="ECO:0007669"/>
    <property type="project" value="InterPro"/>
</dbReference>
<evidence type="ECO:0000256" key="4">
    <source>
        <dbReference type="ARBA" id="ARBA00022737"/>
    </source>
</evidence>
<dbReference type="Gene3D" id="2.60.120.1560">
    <property type="match status" value="1"/>
</dbReference>
<keyword evidence="2 7" id="KW-0479">Metal-binding</keyword>
<dbReference type="SMART" id="SM00060">
    <property type="entry name" value="FN3"/>
    <property type="match status" value="2"/>
</dbReference>
<feature type="domain" description="Cytochrome c" evidence="10">
    <location>
        <begin position="938"/>
        <end position="1063"/>
    </location>
</feature>
<keyword evidence="4" id="KW-0677">Repeat</keyword>
<dbReference type="InterPro" id="IPR003599">
    <property type="entry name" value="Ig_sub"/>
</dbReference>
<dbReference type="InterPro" id="IPR009056">
    <property type="entry name" value="Cyt_c-like_dom"/>
</dbReference>
<keyword evidence="5 7" id="KW-0408">Iron</keyword>
<dbReference type="SMART" id="SM00606">
    <property type="entry name" value="CBD_IV"/>
    <property type="match status" value="1"/>
</dbReference>
<dbReference type="InterPro" id="IPR007110">
    <property type="entry name" value="Ig-like_dom"/>
</dbReference>
<dbReference type="Gene3D" id="2.60.120.200">
    <property type="match status" value="1"/>
</dbReference>
<dbReference type="PANTHER" id="PTHR44170">
    <property type="entry name" value="PROTEIN SIDEKICK"/>
    <property type="match status" value="1"/>
</dbReference>
<dbReference type="GO" id="GO:0009055">
    <property type="term" value="F:electron transfer activity"/>
    <property type="evidence" value="ECO:0007669"/>
    <property type="project" value="InterPro"/>
</dbReference>
<evidence type="ECO:0000259" key="9">
    <source>
        <dbReference type="PROSITE" id="PS50853"/>
    </source>
</evidence>
<dbReference type="InterPro" id="IPR011045">
    <property type="entry name" value="N2O_reductase_N"/>
</dbReference>
<dbReference type="Pfam" id="PF18911">
    <property type="entry name" value="PKD_4"/>
    <property type="match status" value="1"/>
</dbReference>
<dbReference type="InterPro" id="IPR005084">
    <property type="entry name" value="CBM6"/>
</dbReference>
<dbReference type="SUPFAM" id="SSF49785">
    <property type="entry name" value="Galactose-binding domain-like"/>
    <property type="match status" value="1"/>
</dbReference>
<dbReference type="SUPFAM" id="SSF49299">
    <property type="entry name" value="PKD domain"/>
    <property type="match status" value="1"/>
</dbReference>
<proteinExistence type="predicted"/>
<dbReference type="InterPro" id="IPR032812">
    <property type="entry name" value="SbsA_Ig"/>
</dbReference>
<organism evidence="13 14">
    <name type="scientific">Sulfidibacter corallicola</name>
    <dbReference type="NCBI Taxonomy" id="2818388"/>
    <lineage>
        <taxon>Bacteria</taxon>
        <taxon>Pseudomonadati</taxon>
        <taxon>Acidobacteriota</taxon>
        <taxon>Holophagae</taxon>
        <taxon>Acanthopleuribacterales</taxon>
        <taxon>Acanthopleuribacteraceae</taxon>
        <taxon>Sulfidibacter</taxon>
    </lineage>
</organism>
<dbReference type="PROSITE" id="PS51007">
    <property type="entry name" value="CYTC"/>
    <property type="match status" value="2"/>
</dbReference>
<dbReference type="InterPro" id="IPR036179">
    <property type="entry name" value="Ig-like_dom_sf"/>
</dbReference>
<keyword evidence="3" id="KW-0732">Signal</keyword>
<dbReference type="InterPro" id="IPR003961">
    <property type="entry name" value="FN3_dom"/>
</dbReference>
<dbReference type="KEGG" id="scor:J3U87_09545"/>
<dbReference type="CDD" id="cd04080">
    <property type="entry name" value="CBM6_cellulase-like"/>
    <property type="match status" value="1"/>
</dbReference>
<dbReference type="Gene3D" id="2.60.120.260">
    <property type="entry name" value="Galactose-binding domain-like"/>
    <property type="match status" value="2"/>
</dbReference>
<dbReference type="InterPro" id="IPR022409">
    <property type="entry name" value="PKD/Chitinase_dom"/>
</dbReference>
<evidence type="ECO:0000256" key="6">
    <source>
        <dbReference type="ARBA" id="ARBA00023157"/>
    </source>
</evidence>
<gene>
    <name evidence="13" type="ORF">J3U87_09545</name>
</gene>
<dbReference type="InterPro" id="IPR013783">
    <property type="entry name" value="Ig-like_fold"/>
</dbReference>
<dbReference type="GO" id="GO:0046872">
    <property type="term" value="F:metal ion binding"/>
    <property type="evidence" value="ECO:0007669"/>
    <property type="project" value="UniProtKB-KW"/>
</dbReference>
<dbReference type="InterPro" id="IPR006584">
    <property type="entry name" value="Cellulose-bd_IV"/>
</dbReference>
<dbReference type="PROSITE" id="PS50835">
    <property type="entry name" value="IG_LIKE"/>
    <property type="match status" value="5"/>
</dbReference>
<dbReference type="PROSITE" id="PS50853">
    <property type="entry name" value="FN3"/>
    <property type="match status" value="2"/>
</dbReference>
<feature type="domain" description="PA14" evidence="12">
    <location>
        <begin position="1344"/>
        <end position="1514"/>
    </location>
</feature>
<feature type="domain" description="Ig-like" evidence="8">
    <location>
        <begin position="2111"/>
        <end position="2194"/>
    </location>
</feature>
<evidence type="ECO:0000259" key="12">
    <source>
        <dbReference type="PROSITE" id="PS51820"/>
    </source>
</evidence>
<dbReference type="InterPro" id="IPR036909">
    <property type="entry name" value="Cyt_c-like_dom_sf"/>
</dbReference>
<feature type="domain" description="Ig-like" evidence="8">
    <location>
        <begin position="2284"/>
        <end position="2364"/>
    </location>
</feature>
<sequence length="2679" mass="286208">MLISGGQALGQGFPNVPQTPGTLLAGPLAPEQGRTAVITIQGGWVFSFPEIPSSGPVLFNGSLLENDYQMRQWDISNLSNVREVARLGVTTQGFDAHGVVHSGNWTIFGTFQFHVDQFGGPRIEEPFTEDHVVPFSRGGLFPPYSITNYWSYNDTNIPLELTFQGDHVAQWDHIAATGIIGHPVLMGNLLFMLSEQTNGGIAIYDMSLFMDGNPSNDPAQPPLITLHTIGGFGGYWSELYGLDGRLYAVTSYRIGGQGLKVIDVTDPTTPGNMIDIGFSADVMSMYPHFQDQYIFSGSSKVDMRAQQVVLTLPTQTAHTIPGYDDGDGIDTSQWALPVGNLLITGGLTDGDRSQGMAIWAHQAEPDTRGPMVGYHIPRAGQTNYPVAAPISMIIPETLDTATLIGGQTFIVRPLGGNPISGSLFYAMNDMITFQPDDVLMDNTTYEVFLPQGGIEDAVGNGLEQDYSFTFSTGSSIGGNVPPEIQSFTVSDGSVAPGTPIQFSVSATDSDQDTLEYRFIFGDDSPPTAWSGATTANKTYGAEDHYSAMVQVRDPSGVTVSDNLTVTVKAPLTGPRPTQSSQIVIDEAARRVYAVNPDNNTVAVIHADTHARLSEYPVSADPRSVALDGSGRLWVTAHDADCIDVLNAATGALVDSIKLDYGDAPFGVVMSPDRSTAYVSLTGSGELLRFDAATMAQTGSLALGPTPRALAVDGNHGRILVTRFISASFHGQVWDVSATTFTLTRTFVLSQKIAADNSSDGAGIPNYLASVTITPDNRLAWITAVKTNTNKGVHFGDGSLNDPDNTVRTELISIDLTTNTVRDDNASRIDLDNSDSAAAIAFSPLGDYMLVVNQGTKDLLILDTFRFASAQGLGSMVARVELGLSPQGIAVDTITETAFVKNFMGRSVSMLSIASLLATGDSSFQVSEVSTVQNELLSPQVLEGKQVFYNADDPRMSSEGYISCATCHVDGGHDGRTWDFTQRGEGFRNTIPLWGRAGTGHGRVHWTANFDEIQDFENDIRGHFGGTGFLTSEDFAVAGDPLGPTKAGRSQLLDAMAAYLASLDGTTLPRSPFRAANGDMTADAMAGRDIFIEQGCATCHNPAQQYTDRQLRDTGTIRQGTSGQRINSTLVGLETPTLLSLWESAPYLHDGSAPTLESVFRQASGRWYDNEDGTNSGSFPSSQFPTQTWLYGSVSPLERSLDRSVTWTDVDGGSGGMGQIMFRFATDFNAGDLTCILTVNGVSTNVVFPPTDPDSGDRPMVLVENVNFQPGETNTVILRNPGSFEKVDLDAMFVSHADDLAKAEPHRRALNLGALQFEQLMAYLRQLDSANIIASGSVERRFWQSVAGGVIADLEADPRYPDQPEGADILTRLEAVGWAGSGSPGASQSWADSYGQQVRGYLRPAETGNYVFFLSGDDSATFSLSPDEDPANAIEVASLTSASAFRTWDTFTSQASRNNGFSFGGGAPGVITLQAGQRYFFEIVHKESGGTDHVSLAWRTPSGGSDPTNGSDAAVVPGTVLEPFADTFREKIPASPSDLFATAYSISEIHVAFIDHAINELGYELEYRFVGGDWQTTDLEAVGGIGTKHQVAIRHLVPGSDYEIRLRAFNAVGPTEWLTPVAATTLPAATERLFTFDGARPFYIDLGLNLLQQAKVVDDNLVLWQEGGGGGQRSAVWSTKTVPTAGFVTEFTFGGQNVTLARKSDLVFVLQAASPEELALGNDGGYEGVSGPKFGLVFSLTIPDANVRGLIGDAEIRNYFNTNDQGFEFAAGQTYTIRVIYDARQKEVTLEWRRHDNGQMFQGSFPIDLEEELGAFAYPGLLTNNNFADLDMVLSRWIFDARTENFSTQAPFGGTARAIPSRIQSEDYDLGGVDIAFHDNDDIQSGIDLRGDPVDIATGAGVDGHYVGFIASGEWLKYTVEVMPGRYDVRARISGGDSPSTQDIAVSLDGLPITVFDRPNTNFQFQTIQNENVDIPFAGQQVLRIDYQDSTFNMDWIEFTRIGDLAESPATPTGLSANAVNSGRVDVTFTDQATNEASFSVEYRVAGTVPWQSMSVPAAAGTGTSVTVQVAGLSGNTTYEFRAKARRAQADSPWTSVDSATTSVAAGDCAVPVTLAVDLQDLEICNGDDVTLLALASGESDPAPSYQWFLDQNPIGGAVSPELLIESFDGGDAGNYHCEITNSCGTTLSATATLSLTGSLNLTTQPANQTVCENGPALLSVVASGGGSLEYQWHLNGSPIAGATLPTFAIDAAQTTDAGNYHCEVTGGCGTVDSSTAVLTVMTEPIITAQPEPTQVCAGNALNLSVTASGGGIAYQWFKDENALAGATQATLSIGATSANDAGSYQCRLINGCGNAIWSNSVDVVIGDNWTFISHPQTASTCEGQSATFEVSIAGNITGYQWLRNGVPIAGATQRTYTIQNVDAGDVAQYRCRIIGLCSQVDSQAASLTLEGGPSVTTNPVSQSLCLGETLTLTVAGVSSSGGLGYQWFWNNQEIVGFTSPTFQLVPALNQAGQYRCRLTDNCGETFSEVAVVEVVQLDVSVDEDDGVVGVDPPELFAEVACADLAELEWFNLTTQAGFGLGVNPIVLDPLPIETTTYRVIVTSDDLGQEVSGDVTVLIPDDATFFDFNGDGCNDVGDLYEALTLWQLTDPIFDANDDDLFNILDLMFIKITGDNCPGSR</sequence>
<dbReference type="SMART" id="SM00408">
    <property type="entry name" value="IGc2"/>
    <property type="match status" value="2"/>
</dbReference>
<feature type="domain" description="Cytochrome c" evidence="10">
    <location>
        <begin position="1081"/>
        <end position="1327"/>
    </location>
</feature>
<evidence type="ECO:0000256" key="2">
    <source>
        <dbReference type="ARBA" id="ARBA00022723"/>
    </source>
</evidence>